<evidence type="ECO:0000259" key="3">
    <source>
        <dbReference type="Pfam" id="PF26640"/>
    </source>
</evidence>
<reference evidence="5" key="5">
    <citation type="submission" date="2018-04" db="UniProtKB">
        <authorList>
            <consortium name="EnsemblFungi"/>
        </authorList>
    </citation>
    <scope>IDENTIFICATION</scope>
    <source>
        <strain evidence="5">R3-111a-1</strain>
    </source>
</reference>
<dbReference type="OrthoDB" id="20872at2759"/>
<dbReference type="InterPro" id="IPR010730">
    <property type="entry name" value="HET"/>
</dbReference>
<dbReference type="Proteomes" id="UP000006039">
    <property type="component" value="Unassembled WGS sequence"/>
</dbReference>
<organism evidence="4">
    <name type="scientific">Gaeumannomyces tritici (strain R3-111a-1)</name>
    <name type="common">Wheat and barley take-all root rot fungus</name>
    <name type="synonym">Gaeumannomyces graminis var. tritici</name>
    <dbReference type="NCBI Taxonomy" id="644352"/>
    <lineage>
        <taxon>Eukaryota</taxon>
        <taxon>Fungi</taxon>
        <taxon>Dikarya</taxon>
        <taxon>Ascomycota</taxon>
        <taxon>Pezizomycotina</taxon>
        <taxon>Sordariomycetes</taxon>
        <taxon>Sordariomycetidae</taxon>
        <taxon>Magnaporthales</taxon>
        <taxon>Magnaporthaceae</taxon>
        <taxon>Gaeumannomyces</taxon>
    </lineage>
</organism>
<dbReference type="eggNOG" id="ENOG502RX2F">
    <property type="taxonomic scope" value="Eukaryota"/>
</dbReference>
<evidence type="ECO:0000256" key="1">
    <source>
        <dbReference type="SAM" id="MobiDB-lite"/>
    </source>
</evidence>
<evidence type="ECO:0000313" key="6">
    <source>
        <dbReference type="Proteomes" id="UP000006039"/>
    </source>
</evidence>
<reference evidence="4" key="2">
    <citation type="submission" date="2010-07" db="EMBL/GenBank/DDBJ databases">
        <authorList>
            <consortium name="The Broad Institute Genome Sequencing Platform"/>
            <consortium name="Broad Institute Genome Sequencing Center for Infectious Disease"/>
            <person name="Ma L.-J."/>
            <person name="Dead R."/>
            <person name="Young S."/>
            <person name="Zeng Q."/>
            <person name="Koehrsen M."/>
            <person name="Alvarado L."/>
            <person name="Berlin A."/>
            <person name="Chapman S.B."/>
            <person name="Chen Z."/>
            <person name="Freedman E."/>
            <person name="Gellesch M."/>
            <person name="Goldberg J."/>
            <person name="Griggs A."/>
            <person name="Gujja S."/>
            <person name="Heilman E.R."/>
            <person name="Heiman D."/>
            <person name="Hepburn T."/>
            <person name="Howarth C."/>
            <person name="Jen D."/>
            <person name="Larson L."/>
            <person name="Mehta T."/>
            <person name="Neiman D."/>
            <person name="Pearson M."/>
            <person name="Roberts A."/>
            <person name="Saif S."/>
            <person name="Shea T."/>
            <person name="Shenoy N."/>
            <person name="Sisk P."/>
            <person name="Stolte C."/>
            <person name="Sykes S."/>
            <person name="Walk T."/>
            <person name="White J."/>
            <person name="Yandava C."/>
            <person name="Haas B."/>
            <person name="Nusbaum C."/>
            <person name="Birren B."/>
        </authorList>
    </citation>
    <scope>NUCLEOTIDE SEQUENCE</scope>
    <source>
        <strain evidence="4">R3-111a-1</strain>
    </source>
</reference>
<dbReference type="InterPro" id="IPR058525">
    <property type="entry name" value="DUF8212"/>
</dbReference>
<accession>J3P579</accession>
<feature type="region of interest" description="Disordered" evidence="1">
    <location>
        <begin position="262"/>
        <end position="286"/>
    </location>
</feature>
<evidence type="ECO:0000259" key="2">
    <source>
        <dbReference type="Pfam" id="PF06985"/>
    </source>
</evidence>
<reference evidence="6" key="1">
    <citation type="submission" date="2010-07" db="EMBL/GenBank/DDBJ databases">
        <title>The genome sequence of Gaeumannomyces graminis var. tritici strain R3-111a-1.</title>
        <authorList>
            <consortium name="The Broad Institute Genome Sequencing Platform"/>
            <person name="Ma L.-J."/>
            <person name="Dead R."/>
            <person name="Young S."/>
            <person name="Zeng Q."/>
            <person name="Koehrsen M."/>
            <person name="Alvarado L."/>
            <person name="Berlin A."/>
            <person name="Chapman S.B."/>
            <person name="Chen Z."/>
            <person name="Freedman E."/>
            <person name="Gellesch M."/>
            <person name="Goldberg J."/>
            <person name="Griggs A."/>
            <person name="Gujja S."/>
            <person name="Heilman E.R."/>
            <person name="Heiman D."/>
            <person name="Hepburn T."/>
            <person name="Howarth C."/>
            <person name="Jen D."/>
            <person name="Larson L."/>
            <person name="Mehta T."/>
            <person name="Neiman D."/>
            <person name="Pearson M."/>
            <person name="Roberts A."/>
            <person name="Saif S."/>
            <person name="Shea T."/>
            <person name="Shenoy N."/>
            <person name="Sisk P."/>
            <person name="Stolte C."/>
            <person name="Sykes S."/>
            <person name="Walk T."/>
            <person name="White J."/>
            <person name="Yandava C."/>
            <person name="Haas B."/>
            <person name="Nusbaum C."/>
            <person name="Birren B."/>
        </authorList>
    </citation>
    <scope>NUCLEOTIDE SEQUENCE [LARGE SCALE GENOMIC DNA]</scope>
    <source>
        <strain evidence="6">R3-111a-1</strain>
    </source>
</reference>
<gene>
    <name evidence="5" type="primary">20349126</name>
    <name evidence="4" type="ORF">GGTG_08668</name>
</gene>
<sequence>MRLINTRTLRIHDFVGMRVPPYAILSHTWGRGEVTFQDWNRPDGRHREALAGYPKIAATCARARERGLDFAWVDTCCIDKTSSAELSEVINSMFAWYRNAAECFGYLEDVEDPNVEAVVAEPSGVGMAGRVGFSDSRWFTRGWTLQELLAPHDMRFFTRDWVPIGRKLDMAEKLESITGIDNKVLEGNEPLGRVSIGRRMSWAANRRTSRPEDRAYSLLGIFGVNMPLIYGEGARMAFRRLQEQILARSDDHTIFAWRASATDEQDEAEQDGAATAPSTTNKHASGLLATGPYQFRNFLNRPGTNTGLAGSVASEGDPLDNIVRVWDDTAPQEPITLTNRGIRITGRVVDLAPGSRRHELLVLVLNCSPGWNPLLMTGIYIRRERGVQYSRLRPDELVEIEVGGDGSSGASPWLQTLTLYGLASAEDVRGHSYVRPWTSAAEIRLEMQQESHLNALGLGRLKDVEKEEEEEKKQEGGEESVVEMAPAPATMTEVGVVERYSNAFYMNEGCFNPRVLTGGGSPFGGYALQTILTGTSKGRYRLFRFDPTERDDLVIKNRSDFRAVLTFTSSGDPSHVLLVLLATNEVPLTGSSNERGDDSSPPRQGLWFNVVKSTRRDQWTKVGLAAGSDPTTALDPESLLLGAAPVDPSKPHHSVTVKVSGDLLVTVRVWTKATTSK</sequence>
<keyword evidence="6" id="KW-1185">Reference proteome</keyword>
<reference evidence="4" key="3">
    <citation type="submission" date="2010-09" db="EMBL/GenBank/DDBJ databases">
        <title>Annotation of Gaeumannomyces graminis var. tritici R3-111a-1.</title>
        <authorList>
            <consortium name="The Broad Institute Genome Sequencing Platform"/>
            <person name="Ma L.-J."/>
            <person name="Dead R."/>
            <person name="Young S.K."/>
            <person name="Zeng Q."/>
            <person name="Gargeya S."/>
            <person name="Fitzgerald M."/>
            <person name="Haas B."/>
            <person name="Abouelleil A."/>
            <person name="Alvarado L."/>
            <person name="Arachchi H.M."/>
            <person name="Berlin A."/>
            <person name="Brown A."/>
            <person name="Chapman S.B."/>
            <person name="Chen Z."/>
            <person name="Dunbar C."/>
            <person name="Freedman E."/>
            <person name="Gearin G."/>
            <person name="Gellesch M."/>
            <person name="Goldberg J."/>
            <person name="Griggs A."/>
            <person name="Gujja S."/>
            <person name="Heiman D."/>
            <person name="Howarth C."/>
            <person name="Larson L."/>
            <person name="Lui A."/>
            <person name="MacDonald P.J.P."/>
            <person name="Mehta T."/>
            <person name="Montmayeur A."/>
            <person name="Murphy C."/>
            <person name="Neiman D."/>
            <person name="Pearson M."/>
            <person name="Priest M."/>
            <person name="Roberts A."/>
            <person name="Saif S."/>
            <person name="Shea T."/>
            <person name="Shenoy N."/>
            <person name="Sisk P."/>
            <person name="Stolte C."/>
            <person name="Sykes S."/>
            <person name="Yandava C."/>
            <person name="Wortman J."/>
            <person name="Nusbaum C."/>
            <person name="Birren B."/>
        </authorList>
    </citation>
    <scope>NUCLEOTIDE SEQUENCE</scope>
    <source>
        <strain evidence="4">R3-111a-1</strain>
    </source>
</reference>
<dbReference type="RefSeq" id="XP_009224774.1">
    <property type="nucleotide sequence ID" value="XM_009226510.1"/>
</dbReference>
<dbReference type="STRING" id="644352.J3P579"/>
<evidence type="ECO:0000313" key="4">
    <source>
        <dbReference type="EMBL" id="EJT74830.1"/>
    </source>
</evidence>
<dbReference type="AlphaFoldDB" id="J3P579"/>
<evidence type="ECO:0000313" key="5">
    <source>
        <dbReference type="EnsemblFungi" id="EJT74830"/>
    </source>
</evidence>
<feature type="compositionally biased region" description="Basic and acidic residues" evidence="1">
    <location>
        <begin position="461"/>
        <end position="476"/>
    </location>
</feature>
<feature type="domain" description="Heterokaryon incompatibility" evidence="2">
    <location>
        <begin position="22"/>
        <end position="147"/>
    </location>
</feature>
<dbReference type="Pfam" id="PF06985">
    <property type="entry name" value="HET"/>
    <property type="match status" value="1"/>
</dbReference>
<dbReference type="EnsemblFungi" id="EJT74830">
    <property type="protein sequence ID" value="EJT74830"/>
    <property type="gene ID" value="GGTG_08668"/>
</dbReference>
<dbReference type="VEuPathDB" id="FungiDB:GGTG_08668"/>
<name>J3P579_GAET3</name>
<dbReference type="HOGENOM" id="CLU_405986_0_0_1"/>
<dbReference type="PANTHER" id="PTHR10622:SF10">
    <property type="entry name" value="HET DOMAIN-CONTAINING PROTEIN"/>
    <property type="match status" value="1"/>
</dbReference>
<dbReference type="PANTHER" id="PTHR10622">
    <property type="entry name" value="HET DOMAIN-CONTAINING PROTEIN"/>
    <property type="match status" value="1"/>
</dbReference>
<proteinExistence type="predicted"/>
<protein>
    <submittedName>
        <fullName evidence="4 5">Uncharacterized protein</fullName>
    </submittedName>
</protein>
<dbReference type="Pfam" id="PF26640">
    <property type="entry name" value="DUF8212"/>
    <property type="match status" value="1"/>
</dbReference>
<feature type="region of interest" description="Disordered" evidence="1">
    <location>
        <begin position="461"/>
        <end position="481"/>
    </location>
</feature>
<reference evidence="5" key="4">
    <citation type="journal article" date="2015" name="G3 (Bethesda)">
        <title>Genome sequences of three phytopathogenic species of the Magnaporthaceae family of fungi.</title>
        <authorList>
            <person name="Okagaki L.H."/>
            <person name="Nunes C.C."/>
            <person name="Sailsbery J."/>
            <person name="Clay B."/>
            <person name="Brown D."/>
            <person name="John T."/>
            <person name="Oh Y."/>
            <person name="Young N."/>
            <person name="Fitzgerald M."/>
            <person name="Haas B.J."/>
            <person name="Zeng Q."/>
            <person name="Young S."/>
            <person name="Adiconis X."/>
            <person name="Fan L."/>
            <person name="Levin J.Z."/>
            <person name="Mitchell T.K."/>
            <person name="Okubara P.A."/>
            <person name="Farman M.L."/>
            <person name="Kohn L.M."/>
            <person name="Birren B."/>
            <person name="Ma L.-J."/>
            <person name="Dean R.A."/>
        </authorList>
    </citation>
    <scope>NUCLEOTIDE SEQUENCE</scope>
    <source>
        <strain evidence="5">R3-111a-1</strain>
    </source>
</reference>
<feature type="domain" description="DUF8212" evidence="3">
    <location>
        <begin position="237"/>
        <end position="297"/>
    </location>
</feature>
<dbReference type="GeneID" id="20349126"/>
<dbReference type="EMBL" id="GL385398">
    <property type="protein sequence ID" value="EJT74830.1"/>
    <property type="molecule type" value="Genomic_DNA"/>
</dbReference>